<organism evidence="3 6">
    <name type="scientific">Didymodactylos carnosus</name>
    <dbReference type="NCBI Taxonomy" id="1234261"/>
    <lineage>
        <taxon>Eukaryota</taxon>
        <taxon>Metazoa</taxon>
        <taxon>Spiralia</taxon>
        <taxon>Gnathifera</taxon>
        <taxon>Rotifera</taxon>
        <taxon>Eurotatoria</taxon>
        <taxon>Bdelloidea</taxon>
        <taxon>Philodinida</taxon>
        <taxon>Philodinidae</taxon>
        <taxon>Didymodactylos</taxon>
    </lineage>
</organism>
<gene>
    <name evidence="3" type="ORF">GPM918_LOCUS27583</name>
    <name evidence="2" type="ORF">OVA965_LOCUS7445</name>
    <name evidence="5" type="ORF">SRO942_LOCUS27928</name>
    <name evidence="4" type="ORF">TMI583_LOCUS7440</name>
</gene>
<evidence type="ECO:0000313" key="6">
    <source>
        <dbReference type="Proteomes" id="UP000663829"/>
    </source>
</evidence>
<dbReference type="EMBL" id="CAJNOK010002373">
    <property type="protein sequence ID" value="CAF0857128.1"/>
    <property type="molecule type" value="Genomic_DNA"/>
</dbReference>
<dbReference type="EMBL" id="CAJOBC010028117">
    <property type="protein sequence ID" value="CAF4077388.1"/>
    <property type="molecule type" value="Genomic_DNA"/>
</dbReference>
<dbReference type="Proteomes" id="UP000682733">
    <property type="component" value="Unassembled WGS sequence"/>
</dbReference>
<evidence type="ECO:0000313" key="4">
    <source>
        <dbReference type="EMBL" id="CAF3642139.1"/>
    </source>
</evidence>
<evidence type="ECO:0000313" key="2">
    <source>
        <dbReference type="EMBL" id="CAF0857128.1"/>
    </source>
</evidence>
<protein>
    <submittedName>
        <fullName evidence="3">Uncharacterized protein</fullName>
    </submittedName>
</protein>
<feature type="region of interest" description="Disordered" evidence="1">
    <location>
        <begin position="61"/>
        <end position="85"/>
    </location>
</feature>
<dbReference type="EMBL" id="CAJNOQ010011638">
    <property type="protein sequence ID" value="CAF1281557.1"/>
    <property type="molecule type" value="Genomic_DNA"/>
</dbReference>
<evidence type="ECO:0000313" key="5">
    <source>
        <dbReference type="EMBL" id="CAF4077388.1"/>
    </source>
</evidence>
<dbReference type="EMBL" id="CAJOBA010002373">
    <property type="protein sequence ID" value="CAF3642139.1"/>
    <property type="molecule type" value="Genomic_DNA"/>
</dbReference>
<name>A0A815C7T7_9BILA</name>
<dbReference type="Proteomes" id="UP000681722">
    <property type="component" value="Unassembled WGS sequence"/>
</dbReference>
<evidence type="ECO:0000313" key="3">
    <source>
        <dbReference type="EMBL" id="CAF1281557.1"/>
    </source>
</evidence>
<accession>A0A815C7T7</accession>
<evidence type="ECO:0000256" key="1">
    <source>
        <dbReference type="SAM" id="MobiDB-lite"/>
    </source>
</evidence>
<comment type="caution">
    <text evidence="3">The sequence shown here is derived from an EMBL/GenBank/DDBJ whole genome shotgun (WGS) entry which is preliminary data.</text>
</comment>
<keyword evidence="6" id="KW-1185">Reference proteome</keyword>
<dbReference type="Proteomes" id="UP000677228">
    <property type="component" value="Unassembled WGS sequence"/>
</dbReference>
<feature type="compositionally biased region" description="Basic and acidic residues" evidence="1">
    <location>
        <begin position="63"/>
        <end position="85"/>
    </location>
</feature>
<sequence>MWLEQFVNKRGCRADGSRCSRDRDCCAPSNCLRYDFGPFGIFHRYRCGLYGSGGVYVPGQRGNFDRGRDGSPPRCGGDGHRCGRK</sequence>
<dbReference type="AlphaFoldDB" id="A0A815C7T7"/>
<reference evidence="3" key="1">
    <citation type="submission" date="2021-02" db="EMBL/GenBank/DDBJ databases">
        <authorList>
            <person name="Nowell W R."/>
        </authorList>
    </citation>
    <scope>NUCLEOTIDE SEQUENCE</scope>
</reference>
<proteinExistence type="predicted"/>
<dbReference type="Proteomes" id="UP000663829">
    <property type="component" value="Unassembled WGS sequence"/>
</dbReference>